<dbReference type="EMBL" id="CP009706">
    <property type="protein sequence ID" value="AIU71158.1"/>
    <property type="molecule type" value="Genomic_DNA"/>
</dbReference>
<dbReference type="RefSeq" id="WP_025801506.1">
    <property type="nucleotide sequence ID" value="NZ_CP009706.1"/>
</dbReference>
<dbReference type="KEGG" id="hav:AT03_01245"/>
<dbReference type="NCBIfam" id="TIGR04437">
    <property type="entry name" value="WaaZ_KDO_III"/>
    <property type="match status" value="1"/>
</dbReference>
<keyword evidence="2" id="KW-1185">Reference proteome</keyword>
<sequence length="259" mass="30016">MNHPQYISKNDVDMLMKEKMHENAVIFLSGPTSVNTPISLLNKSDVIAVNGSARYLIENEIKPFIYVLTDDRFLLQRNDDFKFFVKNSQHTIVNCDVFEKASLEDKQFLQENCHIMKMLYKREKGGFFKKIKFKILSLRNKNILIDVPMSKRRRLVGFSLDISDGYCSCHTVAYAAIQIAYSLRYTKIICSGLDLVDSCSRFYDKNGESSMPSELSRDLGKILPFFQFMKSNVKDIEIYNLSNNTAIDYKIIPYLNMKE</sequence>
<dbReference type="Gene3D" id="3.90.1480.10">
    <property type="entry name" value="Alpha-2,3-sialyltransferase"/>
    <property type="match status" value="1"/>
</dbReference>
<dbReference type="Proteomes" id="UP000029986">
    <property type="component" value="Chromosome"/>
</dbReference>
<accession>A0A097QXE2</accession>
<dbReference type="OrthoDB" id="6555425at2"/>
<evidence type="ECO:0000313" key="2">
    <source>
        <dbReference type="Proteomes" id="UP000029986"/>
    </source>
</evidence>
<dbReference type="InterPro" id="IPR031026">
    <property type="entry name" value="WaaZ_KDO_III"/>
</dbReference>
<proteinExistence type="predicted"/>
<evidence type="ECO:0000313" key="1">
    <source>
        <dbReference type="EMBL" id="AIU71158.1"/>
    </source>
</evidence>
<protein>
    <submittedName>
        <fullName evidence="1">Lipopolysaccharide biosynthesis protein</fullName>
    </submittedName>
</protein>
<dbReference type="AlphaFoldDB" id="A0A097QXE2"/>
<dbReference type="eggNOG" id="ENOG502Z7NB">
    <property type="taxonomic scope" value="Bacteria"/>
</dbReference>
<gene>
    <name evidence="1" type="ORF">AT03_01245</name>
</gene>
<name>A0A097QXE2_HAFAL</name>
<reference evidence="1 2" key="1">
    <citation type="journal article" date="2014" name="Gut Pathog.">
        <title>Gene clusters of Hafnia alvei strain FB1 important in survival and pathogenesis: a draft genome perspective.</title>
        <authorList>
            <person name="Tan J.Y."/>
            <person name="Yin W.F."/>
            <person name="Chan K.G."/>
        </authorList>
    </citation>
    <scope>NUCLEOTIDE SEQUENCE [LARGE SCALE GENOMIC DNA]</scope>
    <source>
        <strain evidence="1 2">FB1</strain>
    </source>
</reference>
<dbReference type="HOGENOM" id="CLU_090332_0_0_6"/>
<organism evidence="1 2">
    <name type="scientific">Hafnia alvei FB1</name>
    <dbReference type="NCBI Taxonomy" id="1453496"/>
    <lineage>
        <taxon>Bacteria</taxon>
        <taxon>Pseudomonadati</taxon>
        <taxon>Pseudomonadota</taxon>
        <taxon>Gammaproteobacteria</taxon>
        <taxon>Enterobacterales</taxon>
        <taxon>Hafniaceae</taxon>
        <taxon>Hafnia</taxon>
    </lineage>
</organism>
<dbReference type="PATRIC" id="fig|1453496.5.peg.256"/>